<gene>
    <name evidence="4" type="ORF">C4520_20655</name>
</gene>
<dbReference type="Proteomes" id="UP000265882">
    <property type="component" value="Unassembled WGS sequence"/>
</dbReference>
<organism evidence="4 5">
    <name type="scientific">Abyssobacteria bacterium (strain SURF_5)</name>
    <dbReference type="NCBI Taxonomy" id="2093360"/>
    <lineage>
        <taxon>Bacteria</taxon>
        <taxon>Pseudomonadati</taxon>
        <taxon>Candidatus Hydrogenedentota</taxon>
        <taxon>Candidatus Abyssobacteria</taxon>
    </lineage>
</organism>
<dbReference type="Pfam" id="PF00293">
    <property type="entry name" value="NUDIX"/>
    <property type="match status" value="1"/>
</dbReference>
<dbReference type="PANTHER" id="PTHR43046">
    <property type="entry name" value="GDP-MANNOSE MANNOSYL HYDROLASE"/>
    <property type="match status" value="1"/>
</dbReference>
<dbReference type="InterPro" id="IPR000086">
    <property type="entry name" value="NUDIX_hydrolase_dom"/>
</dbReference>
<feature type="domain" description="Nudix hydrolase" evidence="3">
    <location>
        <begin position="40"/>
        <end position="176"/>
    </location>
</feature>
<dbReference type="EMBL" id="QZKU01000139">
    <property type="protein sequence ID" value="RJP14984.1"/>
    <property type="molecule type" value="Genomic_DNA"/>
</dbReference>
<dbReference type="SUPFAM" id="SSF55811">
    <property type="entry name" value="Nudix"/>
    <property type="match status" value="1"/>
</dbReference>
<accession>A0A3A4NII1</accession>
<dbReference type="InterPro" id="IPR015797">
    <property type="entry name" value="NUDIX_hydrolase-like_dom_sf"/>
</dbReference>
<evidence type="ECO:0000313" key="5">
    <source>
        <dbReference type="Proteomes" id="UP000265882"/>
    </source>
</evidence>
<dbReference type="PROSITE" id="PS00893">
    <property type="entry name" value="NUDIX_BOX"/>
    <property type="match status" value="1"/>
</dbReference>
<comment type="caution">
    <text evidence="4">The sequence shown here is derived from an EMBL/GenBank/DDBJ whole genome shotgun (WGS) entry which is preliminary data.</text>
</comment>
<dbReference type="GO" id="GO:0016787">
    <property type="term" value="F:hydrolase activity"/>
    <property type="evidence" value="ECO:0007669"/>
    <property type="project" value="UniProtKB-KW"/>
</dbReference>
<name>A0A3A4NII1_ABYX5</name>
<evidence type="ECO:0000256" key="2">
    <source>
        <dbReference type="ARBA" id="ARBA00022801"/>
    </source>
</evidence>
<dbReference type="Gene3D" id="3.90.79.10">
    <property type="entry name" value="Nucleoside Triphosphate Pyrophosphohydrolase"/>
    <property type="match status" value="1"/>
</dbReference>
<dbReference type="InterPro" id="IPR020084">
    <property type="entry name" value="NUDIX_hydrolase_CS"/>
</dbReference>
<evidence type="ECO:0000256" key="1">
    <source>
        <dbReference type="ARBA" id="ARBA00001946"/>
    </source>
</evidence>
<dbReference type="PANTHER" id="PTHR43046:SF14">
    <property type="entry name" value="MUTT_NUDIX FAMILY PROTEIN"/>
    <property type="match status" value="1"/>
</dbReference>
<comment type="cofactor">
    <cofactor evidence="1">
        <name>Mg(2+)</name>
        <dbReference type="ChEBI" id="CHEBI:18420"/>
    </cofactor>
</comment>
<dbReference type="PROSITE" id="PS51462">
    <property type="entry name" value="NUDIX"/>
    <property type="match status" value="1"/>
</dbReference>
<dbReference type="CDD" id="cd02883">
    <property type="entry name" value="NUDIX_Hydrolase"/>
    <property type="match status" value="1"/>
</dbReference>
<dbReference type="AlphaFoldDB" id="A0A3A4NII1"/>
<reference evidence="4 5" key="1">
    <citation type="journal article" date="2017" name="ISME J.">
        <title>Energy and carbon metabolisms in a deep terrestrial subsurface fluid microbial community.</title>
        <authorList>
            <person name="Momper L."/>
            <person name="Jungbluth S.P."/>
            <person name="Lee M.D."/>
            <person name="Amend J.P."/>
        </authorList>
    </citation>
    <scope>NUCLEOTIDE SEQUENCE [LARGE SCALE GENOMIC DNA]</scope>
    <source>
        <strain evidence="4">SURF_5</strain>
    </source>
</reference>
<sequence length="188" mass="21340">MYVTQEILADIERKYGVPHVAHFRHVMVKVEFDLLLRSMRYNRAHDITLFISKGRHFVAIRKHMHPEGVFRAPSGGVNPGEDFEKGALREAYEETGATVELVRYILRAQALFEYQDQQVPWVSHVFTARYISGELQPIDTKEIAEVRQVLLEELQGEIRSKMIASGSGGLAYRVALTDKVAEILSATA</sequence>
<evidence type="ECO:0000313" key="4">
    <source>
        <dbReference type="EMBL" id="RJP14984.1"/>
    </source>
</evidence>
<proteinExistence type="predicted"/>
<evidence type="ECO:0000259" key="3">
    <source>
        <dbReference type="PROSITE" id="PS51462"/>
    </source>
</evidence>
<keyword evidence="2 4" id="KW-0378">Hydrolase</keyword>
<protein>
    <submittedName>
        <fullName evidence="4">NUDIX hydrolase</fullName>
    </submittedName>
</protein>